<protein>
    <submittedName>
        <fullName evidence="1">Uncharacterized protein</fullName>
    </submittedName>
</protein>
<organism evidence="1 2">
    <name type="scientific">Rhododendron molle</name>
    <name type="common">Chinese azalea</name>
    <name type="synonym">Azalea mollis</name>
    <dbReference type="NCBI Taxonomy" id="49168"/>
    <lineage>
        <taxon>Eukaryota</taxon>
        <taxon>Viridiplantae</taxon>
        <taxon>Streptophyta</taxon>
        <taxon>Embryophyta</taxon>
        <taxon>Tracheophyta</taxon>
        <taxon>Spermatophyta</taxon>
        <taxon>Magnoliopsida</taxon>
        <taxon>eudicotyledons</taxon>
        <taxon>Gunneridae</taxon>
        <taxon>Pentapetalae</taxon>
        <taxon>asterids</taxon>
        <taxon>Ericales</taxon>
        <taxon>Ericaceae</taxon>
        <taxon>Ericoideae</taxon>
        <taxon>Rhodoreae</taxon>
        <taxon>Rhododendron</taxon>
    </lineage>
</organism>
<keyword evidence="2" id="KW-1185">Reference proteome</keyword>
<accession>A0ACC0PAM0</accession>
<dbReference type="Proteomes" id="UP001062846">
    <property type="component" value="Chromosome 3"/>
</dbReference>
<dbReference type="EMBL" id="CM046390">
    <property type="protein sequence ID" value="KAI8562067.1"/>
    <property type="molecule type" value="Genomic_DNA"/>
</dbReference>
<comment type="caution">
    <text evidence="1">The sequence shown here is derived from an EMBL/GenBank/DDBJ whole genome shotgun (WGS) entry which is preliminary data.</text>
</comment>
<sequence>MRPIAIRYGQKQFAEAKCNSMRPSIIRSGQVQFAATKCNLMRPSEAQVRIPLMTKES</sequence>
<evidence type="ECO:0000313" key="2">
    <source>
        <dbReference type="Proteomes" id="UP001062846"/>
    </source>
</evidence>
<name>A0ACC0PAM0_RHOML</name>
<evidence type="ECO:0000313" key="1">
    <source>
        <dbReference type="EMBL" id="KAI8562067.1"/>
    </source>
</evidence>
<proteinExistence type="predicted"/>
<gene>
    <name evidence="1" type="ORF">RHMOL_Rhmol03G0006000</name>
</gene>
<reference evidence="1" key="1">
    <citation type="submission" date="2022-02" db="EMBL/GenBank/DDBJ databases">
        <title>Plant Genome Project.</title>
        <authorList>
            <person name="Zhang R.-G."/>
        </authorList>
    </citation>
    <scope>NUCLEOTIDE SEQUENCE</scope>
    <source>
        <strain evidence="1">AT1</strain>
    </source>
</reference>